<protein>
    <submittedName>
        <fullName evidence="2">Alcohol dehydrogenase</fullName>
    </submittedName>
</protein>
<evidence type="ECO:0000259" key="1">
    <source>
        <dbReference type="SMART" id="SM00829"/>
    </source>
</evidence>
<evidence type="ECO:0000313" key="2">
    <source>
        <dbReference type="EMBL" id="CQD15232.1"/>
    </source>
</evidence>
<organism evidence="2 3">
    <name type="scientific">Mycolicibacterium conceptionense</name>
    <dbReference type="NCBI Taxonomy" id="451644"/>
    <lineage>
        <taxon>Bacteria</taxon>
        <taxon>Bacillati</taxon>
        <taxon>Actinomycetota</taxon>
        <taxon>Actinomycetes</taxon>
        <taxon>Mycobacteriales</taxon>
        <taxon>Mycobacteriaceae</taxon>
        <taxon>Mycolicibacterium</taxon>
    </lineage>
</organism>
<dbReference type="PANTHER" id="PTHR45033:SF2">
    <property type="entry name" value="ZINC-TYPE ALCOHOL DEHYDROGENASE-LIKE PROTEIN C1773.06C"/>
    <property type="match status" value="1"/>
</dbReference>
<dbReference type="SMART" id="SM00829">
    <property type="entry name" value="PKS_ER"/>
    <property type="match status" value="1"/>
</dbReference>
<dbReference type="SUPFAM" id="SSF50129">
    <property type="entry name" value="GroES-like"/>
    <property type="match status" value="1"/>
</dbReference>
<sequence>MADIMRRWQMDGIGRDALSLREVAVPEPGPEEALIKVAAVSLNHRDKMVIETGRGLPLKFPFTPGSDLAGTVVAVGDSVTRFAVDDQVISVFTPDWLDGARAGDARTPSYWTLGRFYSGKVAEVVGVCGHIHLIVALEGFEVSTPVLPILMKDITIHGICTGHRHALTELGSAIDSTETKPVIGARYPFGDLPAALDHLDRGPFGKIVVEVG</sequence>
<proteinExistence type="predicted"/>
<feature type="domain" description="Enoyl reductase (ER)" evidence="1">
    <location>
        <begin position="14"/>
        <end position="209"/>
    </location>
</feature>
<dbReference type="InterPro" id="IPR011032">
    <property type="entry name" value="GroES-like_sf"/>
</dbReference>
<evidence type="ECO:0000313" key="3">
    <source>
        <dbReference type="Proteomes" id="UP000182227"/>
    </source>
</evidence>
<gene>
    <name evidence="2" type="ORF">BN970_03174</name>
</gene>
<reference evidence="2 3" key="1">
    <citation type="submission" date="2015-03" db="EMBL/GenBank/DDBJ databases">
        <authorList>
            <person name="Murphy D."/>
        </authorList>
    </citation>
    <scope>NUCLEOTIDE SEQUENCE [LARGE SCALE GENOMIC DNA]</scope>
    <source>
        <strain evidence="2 3">D16</strain>
    </source>
</reference>
<dbReference type="Gene3D" id="3.90.180.10">
    <property type="entry name" value="Medium-chain alcohol dehydrogenases, catalytic domain"/>
    <property type="match status" value="2"/>
</dbReference>
<dbReference type="EMBL" id="CTEF01000002">
    <property type="protein sequence ID" value="CQD15232.1"/>
    <property type="molecule type" value="Genomic_DNA"/>
</dbReference>
<dbReference type="InterPro" id="IPR013154">
    <property type="entry name" value="ADH-like_N"/>
</dbReference>
<dbReference type="PANTHER" id="PTHR45033">
    <property type="match status" value="1"/>
</dbReference>
<name>A0A0U1DFJ0_9MYCO</name>
<dbReference type="Proteomes" id="UP000182227">
    <property type="component" value="Unassembled WGS sequence"/>
</dbReference>
<dbReference type="InterPro" id="IPR020843">
    <property type="entry name" value="ER"/>
</dbReference>
<accession>A0A0U1DFJ0</accession>
<dbReference type="InterPro" id="IPR052711">
    <property type="entry name" value="Zinc_ADH-like"/>
</dbReference>
<dbReference type="GO" id="GO:0016491">
    <property type="term" value="F:oxidoreductase activity"/>
    <property type="evidence" value="ECO:0007669"/>
    <property type="project" value="InterPro"/>
</dbReference>
<dbReference type="AlphaFoldDB" id="A0A0U1DFJ0"/>
<dbReference type="Pfam" id="PF08240">
    <property type="entry name" value="ADH_N"/>
    <property type="match status" value="1"/>
</dbReference>
<dbReference type="Gene3D" id="3.40.50.720">
    <property type="entry name" value="NAD(P)-binding Rossmann-like Domain"/>
    <property type="match status" value="1"/>
</dbReference>